<feature type="domain" description="DUF6314" evidence="2">
    <location>
        <begin position="7"/>
        <end position="53"/>
    </location>
</feature>
<reference evidence="3" key="1">
    <citation type="submission" date="2020-09" db="EMBL/GenBank/DDBJ databases">
        <title>Nocardioides sp. strain MJB4 16S ribosomal RNA gene Genome sequencing and assembly.</title>
        <authorList>
            <person name="Kim I."/>
        </authorList>
    </citation>
    <scope>NUCLEOTIDE SEQUENCE</scope>
    <source>
        <strain evidence="3">MJB4</strain>
    </source>
</reference>
<dbReference type="RefSeq" id="WP_192144324.1">
    <property type="nucleotide sequence ID" value="NZ_JACYXZ010000004.1"/>
</dbReference>
<organism evidence="3 4">
    <name type="scientific">Nocardioides donggukensis</name>
    <dbReference type="NCBI Taxonomy" id="2774019"/>
    <lineage>
        <taxon>Bacteria</taxon>
        <taxon>Bacillati</taxon>
        <taxon>Actinomycetota</taxon>
        <taxon>Actinomycetes</taxon>
        <taxon>Propionibacteriales</taxon>
        <taxon>Nocardioidaceae</taxon>
        <taxon>Nocardioides</taxon>
    </lineage>
</organism>
<evidence type="ECO:0000259" key="2">
    <source>
        <dbReference type="Pfam" id="PF19834"/>
    </source>
</evidence>
<proteinExistence type="predicted"/>
<accession>A0A927Q309</accession>
<feature type="compositionally biased region" description="Basic and acidic residues" evidence="1">
    <location>
        <begin position="89"/>
        <end position="102"/>
    </location>
</feature>
<protein>
    <recommendedName>
        <fullName evidence="2">DUF6314 domain-containing protein</fullName>
    </recommendedName>
</protein>
<evidence type="ECO:0000313" key="3">
    <source>
        <dbReference type="EMBL" id="MBD8870899.1"/>
    </source>
</evidence>
<keyword evidence="4" id="KW-1185">Reference proteome</keyword>
<feature type="region of interest" description="Disordered" evidence="1">
    <location>
        <begin position="53"/>
        <end position="103"/>
    </location>
</feature>
<sequence length="171" mass="18550">MPSPRDLLGRWRLDRTIEDRRGGERILVEGEAELVEVAPGRIRWSEHGSMRRAGAAGAAGESAESGEPTPVQRTLYAVREAGEAGGKGEAGERGEAGDKGEAGEIGGWAVTFEDGRPFHPWAVGEVLEHPCRPDHYTGRIEADPDAGTWSVAWRASGPAKDYLTRTRYTRS</sequence>
<dbReference type="AlphaFoldDB" id="A0A927Q309"/>
<feature type="compositionally biased region" description="Low complexity" evidence="1">
    <location>
        <begin position="53"/>
        <end position="67"/>
    </location>
</feature>
<feature type="domain" description="DUF6314" evidence="2">
    <location>
        <begin position="106"/>
        <end position="170"/>
    </location>
</feature>
<gene>
    <name evidence="3" type="ORF">IE331_14815</name>
</gene>
<dbReference type="EMBL" id="JACYXZ010000004">
    <property type="protein sequence ID" value="MBD8870899.1"/>
    <property type="molecule type" value="Genomic_DNA"/>
</dbReference>
<dbReference type="InterPro" id="IPR045632">
    <property type="entry name" value="DUF6314"/>
</dbReference>
<evidence type="ECO:0000313" key="4">
    <source>
        <dbReference type="Proteomes" id="UP000616839"/>
    </source>
</evidence>
<dbReference type="Pfam" id="PF19834">
    <property type="entry name" value="DUF6314"/>
    <property type="match status" value="2"/>
</dbReference>
<evidence type="ECO:0000256" key="1">
    <source>
        <dbReference type="SAM" id="MobiDB-lite"/>
    </source>
</evidence>
<dbReference type="Proteomes" id="UP000616839">
    <property type="component" value="Unassembled WGS sequence"/>
</dbReference>
<comment type="caution">
    <text evidence="3">The sequence shown here is derived from an EMBL/GenBank/DDBJ whole genome shotgun (WGS) entry which is preliminary data.</text>
</comment>
<name>A0A927Q309_9ACTN</name>